<comment type="caution">
    <text evidence="1">The sequence shown here is derived from an EMBL/GenBank/DDBJ whole genome shotgun (WGS) entry which is preliminary data.</text>
</comment>
<dbReference type="EMBL" id="JAYGHX010000015">
    <property type="protein sequence ID" value="MEA5392693.1"/>
    <property type="molecule type" value="Genomic_DNA"/>
</dbReference>
<reference evidence="1 2" key="1">
    <citation type="submission" date="2023-12" db="EMBL/GenBank/DDBJ databases">
        <title>Baltic Sea Cyanobacteria.</title>
        <authorList>
            <person name="Delbaje E."/>
            <person name="Fewer D.P."/>
            <person name="Shishido T.K."/>
        </authorList>
    </citation>
    <scope>NUCLEOTIDE SEQUENCE [LARGE SCALE GENOMIC DNA]</scope>
    <source>
        <strain evidence="1 2">UHCC 0139</strain>
    </source>
</reference>
<proteinExistence type="predicted"/>
<evidence type="ECO:0000313" key="2">
    <source>
        <dbReference type="Proteomes" id="UP001304461"/>
    </source>
</evidence>
<accession>A0ABU5RY54</accession>
<keyword evidence="2" id="KW-1185">Reference proteome</keyword>
<gene>
    <name evidence="1" type="ORF">VB738_15630</name>
</gene>
<dbReference type="RefSeq" id="WP_323306623.1">
    <property type="nucleotide sequence ID" value="NZ_JAYGHX010000015.1"/>
</dbReference>
<name>A0ABU5RY54_9CYAN</name>
<sequence length="80" mass="9214">MEVQHPTDDGPLSAEQALLLEQFRQRVEARISSHGLTSTDVADLVKDLRDHPQVSRQMMAELARELQRLLPGQRFSFDWD</sequence>
<evidence type="ECO:0000313" key="1">
    <source>
        <dbReference type="EMBL" id="MEA5392693.1"/>
    </source>
</evidence>
<protein>
    <submittedName>
        <fullName evidence="1">Uncharacterized protein</fullName>
    </submittedName>
</protein>
<dbReference type="Proteomes" id="UP001304461">
    <property type="component" value="Unassembled WGS sequence"/>
</dbReference>
<organism evidence="1 2">
    <name type="scientific">Cyanobium gracile UHCC 0139</name>
    <dbReference type="NCBI Taxonomy" id="3110308"/>
    <lineage>
        <taxon>Bacteria</taxon>
        <taxon>Bacillati</taxon>
        <taxon>Cyanobacteriota</taxon>
        <taxon>Cyanophyceae</taxon>
        <taxon>Synechococcales</taxon>
        <taxon>Prochlorococcaceae</taxon>
        <taxon>Cyanobium</taxon>
    </lineage>
</organism>